<protein>
    <recommendedName>
        <fullName evidence="1">DUF6884 domain-containing protein</fullName>
    </recommendedName>
</protein>
<evidence type="ECO:0000259" key="1">
    <source>
        <dbReference type="Pfam" id="PF21818"/>
    </source>
</evidence>
<proteinExistence type="predicted"/>
<evidence type="ECO:0000313" key="3">
    <source>
        <dbReference type="Proteomes" id="UP000001603"/>
    </source>
</evidence>
<dbReference type="Pfam" id="PF21818">
    <property type="entry name" value="DUF6884"/>
    <property type="match status" value="1"/>
</dbReference>
<accession>Q1ZJV3</accession>
<gene>
    <name evidence="2" type="ORF">VAS14_00081</name>
</gene>
<comment type="caution">
    <text evidence="2">The sequence shown here is derived from an EMBL/GenBank/DDBJ whole genome shotgun (WGS) entry which is preliminary data.</text>
</comment>
<feature type="domain" description="DUF6884" evidence="1">
    <location>
        <begin position="5"/>
        <end position="115"/>
    </location>
</feature>
<dbReference type="InterPro" id="IPR049251">
    <property type="entry name" value="DUF6884"/>
</dbReference>
<organism evidence="2 3">
    <name type="scientific">Photobacterium angustum (strain S14 / CCUG 15956)</name>
    <name type="common">Vibrio sp. (strain S14 / CCUG 15956)</name>
    <dbReference type="NCBI Taxonomy" id="314292"/>
    <lineage>
        <taxon>Bacteria</taxon>
        <taxon>Pseudomonadati</taxon>
        <taxon>Pseudomonadota</taxon>
        <taxon>Gammaproteobacteria</taxon>
        <taxon>Vibrionales</taxon>
        <taxon>Vibrionaceae</taxon>
        <taxon>Photobacterium</taxon>
    </lineage>
</organism>
<evidence type="ECO:0000313" key="2">
    <source>
        <dbReference type="EMBL" id="EAS62419.1"/>
    </source>
</evidence>
<reference evidence="2 3" key="1">
    <citation type="journal article" date="2009" name="Proc. Natl. Acad. Sci. U.S.A.">
        <title>The genomic basis of trophic strategy in marine bacteria.</title>
        <authorList>
            <person name="Lauro F.M."/>
            <person name="McDougald D."/>
            <person name="Thomas T."/>
            <person name="Williams T.J."/>
            <person name="Egan S."/>
            <person name="Rice S."/>
            <person name="DeMaere M.Z."/>
            <person name="Ting L."/>
            <person name="Ertan H."/>
            <person name="Johnson J."/>
            <person name="Ferriera S."/>
            <person name="Lapidus A."/>
            <person name="Anderson I."/>
            <person name="Kyrpides N."/>
            <person name="Munk A.C."/>
            <person name="Detter C."/>
            <person name="Han C.S."/>
            <person name="Brown M.V."/>
            <person name="Robb F.T."/>
            <person name="Kjelleberg S."/>
            <person name="Cavicchioli R."/>
        </authorList>
    </citation>
    <scope>NUCLEOTIDE SEQUENCE [LARGE SCALE GENOMIC DNA]</scope>
    <source>
        <strain evidence="2 3">S14</strain>
    </source>
</reference>
<sequence>MPKPVLIISCSEAKLRGQHKAFELYQGGMFQLIKANMTKPLEQFEILIVSAKHGLLSAEALVKDYDDKMPSDINVWSAQHSKQVTKTLKSVSSKNTDLYVVLPNNYRDAFEGALPHKYRNWFCKTYVSRNNQGIGVMRGRLNKIIQTTLNSEQKVEPIIYRSGICNLSELGYLSAGQAIGSNLAYAHVNSNLLKCIIDAAKTGTKVFLDNGIISGKGRLNTKEVIDQYMAIAKAVPPRFSKNIAIVIPDSFHSLEEAKSILIEHNRNLNYLSKRFDLILPVHRCSIDGINELLAEAPRNIRLGIPCLETKEFDLCLSLIDIERLFSLKNAAGKAIFHKCHFFGLSDASSRRKLQDRLMLAQIYKVSASMDATRTCALFGANSSNRKGSVRAREVARKHTSETVTKLDKEKILNSKSYKEHSLRCEYSCSNINAEPLLSDIYNLINEYDIDRFWGQFNTLLAKTPFVIPDIETYQLEDKLNIAWDLTSQPAVEHALFEKLKIINYENFAFLVASETALAPDYIRFKAISGLFSDTPVPVQMPLQLT</sequence>
<dbReference type="AlphaFoldDB" id="Q1ZJV3"/>
<dbReference type="RefSeq" id="WP_005363225.1">
    <property type="nucleotide sequence ID" value="NZ_AAOJ01000020.1"/>
</dbReference>
<dbReference type="EMBL" id="AAOJ01000020">
    <property type="protein sequence ID" value="EAS62419.1"/>
    <property type="molecule type" value="Genomic_DNA"/>
</dbReference>
<dbReference type="HOGENOM" id="CLU_499529_0_0_6"/>
<name>Q1ZJV3_PHOAS</name>
<dbReference type="Proteomes" id="UP000001603">
    <property type="component" value="Unassembled WGS sequence"/>
</dbReference>